<feature type="domain" description="Saposin A-type" evidence="9">
    <location>
        <begin position="21"/>
        <end position="61"/>
    </location>
</feature>
<dbReference type="InterPro" id="IPR007856">
    <property type="entry name" value="SapB_1"/>
</dbReference>
<name>A0A2J7RAC4_9NEOP</name>
<dbReference type="Gene3D" id="1.10.225.10">
    <property type="entry name" value="Saposin-like"/>
    <property type="match status" value="7"/>
</dbReference>
<dbReference type="InParanoid" id="A0A2J7RAC4"/>
<dbReference type="FunFam" id="1.10.225.10:FF:000002">
    <property type="entry name" value="prosaposin isoform X2"/>
    <property type="match status" value="2"/>
</dbReference>
<dbReference type="Pfam" id="PF05184">
    <property type="entry name" value="SapB_1"/>
    <property type="match status" value="5"/>
</dbReference>
<feature type="domain" description="Saposin B-type" evidence="8">
    <location>
        <begin position="764"/>
        <end position="845"/>
    </location>
</feature>
<evidence type="ECO:0000256" key="6">
    <source>
        <dbReference type="ARBA" id="ARBA00023180"/>
    </source>
</evidence>
<evidence type="ECO:0000256" key="1">
    <source>
        <dbReference type="ARBA" id="ARBA00004613"/>
    </source>
</evidence>
<evidence type="ECO:0000313" key="10">
    <source>
        <dbReference type="EMBL" id="PNF37788.1"/>
    </source>
</evidence>
<feature type="domain" description="Saposin B-type" evidence="8">
    <location>
        <begin position="172"/>
        <end position="251"/>
    </location>
</feature>
<feature type="domain" description="Saposin B-type" evidence="8">
    <location>
        <begin position="457"/>
        <end position="538"/>
    </location>
</feature>
<dbReference type="PROSITE" id="PS50015">
    <property type="entry name" value="SAP_B"/>
    <property type="match status" value="7"/>
</dbReference>
<evidence type="ECO:0000256" key="3">
    <source>
        <dbReference type="ARBA" id="ARBA00022729"/>
    </source>
</evidence>
<feature type="signal peptide" evidence="7">
    <location>
        <begin position="1"/>
        <end position="17"/>
    </location>
</feature>
<evidence type="ECO:0000259" key="9">
    <source>
        <dbReference type="PROSITE" id="PS51110"/>
    </source>
</evidence>
<dbReference type="InterPro" id="IPR051428">
    <property type="entry name" value="Sphingo_Act-Surfact_Prot"/>
</dbReference>
<keyword evidence="4" id="KW-0677">Repeat</keyword>
<comment type="caution">
    <text evidence="10">The sequence shown here is derived from an EMBL/GenBank/DDBJ whole genome shotgun (WGS) entry which is preliminary data.</text>
</comment>
<dbReference type="OrthoDB" id="69496at2759"/>
<proteinExistence type="predicted"/>
<feature type="domain" description="Saposin B-type" evidence="8">
    <location>
        <begin position="65"/>
        <end position="147"/>
    </location>
</feature>
<evidence type="ECO:0000256" key="4">
    <source>
        <dbReference type="ARBA" id="ARBA00022737"/>
    </source>
</evidence>
<dbReference type="SMART" id="SM00162">
    <property type="entry name" value="SAPA"/>
    <property type="match status" value="2"/>
</dbReference>
<feature type="domain" description="Saposin B-type" evidence="8">
    <location>
        <begin position="670"/>
        <end position="751"/>
    </location>
</feature>
<dbReference type="PRINTS" id="PR01797">
    <property type="entry name" value="SAPOSIN"/>
</dbReference>
<reference evidence="10 11" key="1">
    <citation type="submission" date="2017-12" db="EMBL/GenBank/DDBJ databases">
        <title>Hemimetabolous genomes reveal molecular basis of termite eusociality.</title>
        <authorList>
            <person name="Harrison M.C."/>
            <person name="Jongepier E."/>
            <person name="Robertson H.M."/>
            <person name="Arning N."/>
            <person name="Bitard-Feildel T."/>
            <person name="Chao H."/>
            <person name="Childers C.P."/>
            <person name="Dinh H."/>
            <person name="Doddapaneni H."/>
            <person name="Dugan S."/>
            <person name="Gowin J."/>
            <person name="Greiner C."/>
            <person name="Han Y."/>
            <person name="Hu H."/>
            <person name="Hughes D.S.T."/>
            <person name="Huylmans A.-K."/>
            <person name="Kemena C."/>
            <person name="Kremer L.P.M."/>
            <person name="Lee S.L."/>
            <person name="Lopez-Ezquerra A."/>
            <person name="Mallet L."/>
            <person name="Monroy-Kuhn J.M."/>
            <person name="Moser A."/>
            <person name="Murali S.C."/>
            <person name="Muzny D.M."/>
            <person name="Otani S."/>
            <person name="Piulachs M.-D."/>
            <person name="Poelchau M."/>
            <person name="Qu J."/>
            <person name="Schaub F."/>
            <person name="Wada-Katsumata A."/>
            <person name="Worley K.C."/>
            <person name="Xie Q."/>
            <person name="Ylla G."/>
            <person name="Poulsen M."/>
            <person name="Gibbs R.A."/>
            <person name="Schal C."/>
            <person name="Richards S."/>
            <person name="Belles X."/>
            <person name="Korb J."/>
            <person name="Bornberg-Bauer E."/>
        </authorList>
    </citation>
    <scope>NUCLEOTIDE SEQUENCE [LARGE SCALE GENOMIC DNA]</scope>
    <source>
        <tissue evidence="10">Whole body</tissue>
    </source>
</reference>
<dbReference type="GO" id="GO:0005764">
    <property type="term" value="C:lysosome"/>
    <property type="evidence" value="ECO:0007669"/>
    <property type="project" value="InterPro"/>
</dbReference>
<evidence type="ECO:0008006" key="12">
    <source>
        <dbReference type="Google" id="ProtNLM"/>
    </source>
</evidence>
<evidence type="ECO:0000256" key="2">
    <source>
        <dbReference type="ARBA" id="ARBA00022525"/>
    </source>
</evidence>
<feature type="domain" description="Saposin A-type" evidence="9">
    <location>
        <begin position="849"/>
        <end position="889"/>
    </location>
</feature>
<evidence type="ECO:0000259" key="8">
    <source>
        <dbReference type="PROSITE" id="PS50015"/>
    </source>
</evidence>
<evidence type="ECO:0000256" key="7">
    <source>
        <dbReference type="SAM" id="SignalP"/>
    </source>
</evidence>
<dbReference type="SMART" id="SM00741">
    <property type="entry name" value="SapB"/>
    <property type="match status" value="7"/>
</dbReference>
<dbReference type="EMBL" id="NEVH01006574">
    <property type="protein sequence ID" value="PNF37788.1"/>
    <property type="molecule type" value="Genomic_DNA"/>
</dbReference>
<dbReference type="InterPro" id="IPR008139">
    <property type="entry name" value="SaposinB_dom"/>
</dbReference>
<dbReference type="STRING" id="105785.A0A2J7RAC4"/>
<keyword evidence="6" id="KW-0325">Glycoprotein</keyword>
<dbReference type="AlphaFoldDB" id="A0A2J7RAC4"/>
<comment type="subcellular location">
    <subcellularLocation>
        <location evidence="1">Secreted</location>
    </subcellularLocation>
</comment>
<feature type="domain" description="Saposin B-type" evidence="8">
    <location>
        <begin position="551"/>
        <end position="632"/>
    </location>
</feature>
<dbReference type="Pfam" id="PF03489">
    <property type="entry name" value="SapB_2"/>
    <property type="match status" value="6"/>
</dbReference>
<dbReference type="PANTHER" id="PTHR11480">
    <property type="entry name" value="SAPOSIN-RELATED"/>
    <property type="match status" value="1"/>
</dbReference>
<dbReference type="InterPro" id="IPR008138">
    <property type="entry name" value="SapB_2"/>
</dbReference>
<feature type="domain" description="Saposin B-type" evidence="8">
    <location>
        <begin position="276"/>
        <end position="356"/>
    </location>
</feature>
<dbReference type="PROSITE" id="PS51110">
    <property type="entry name" value="SAP_A"/>
    <property type="match status" value="2"/>
</dbReference>
<evidence type="ECO:0000256" key="5">
    <source>
        <dbReference type="ARBA" id="ARBA00023157"/>
    </source>
</evidence>
<dbReference type="InterPro" id="IPR008373">
    <property type="entry name" value="Saposin"/>
</dbReference>
<dbReference type="InterPro" id="IPR003119">
    <property type="entry name" value="SAP_A"/>
</dbReference>
<keyword evidence="3 7" id="KW-0732">Signal</keyword>
<organism evidence="10 11">
    <name type="scientific">Cryptotermes secundus</name>
    <dbReference type="NCBI Taxonomy" id="105785"/>
    <lineage>
        <taxon>Eukaryota</taxon>
        <taxon>Metazoa</taxon>
        <taxon>Ecdysozoa</taxon>
        <taxon>Arthropoda</taxon>
        <taxon>Hexapoda</taxon>
        <taxon>Insecta</taxon>
        <taxon>Pterygota</taxon>
        <taxon>Neoptera</taxon>
        <taxon>Polyneoptera</taxon>
        <taxon>Dictyoptera</taxon>
        <taxon>Blattodea</taxon>
        <taxon>Blattoidea</taxon>
        <taxon>Termitoidae</taxon>
        <taxon>Kalotermitidae</taxon>
        <taxon>Cryptotermitinae</taxon>
        <taxon>Cryptotermes</taxon>
    </lineage>
</organism>
<keyword evidence="5" id="KW-1015">Disulfide bond</keyword>
<accession>A0A2J7RAC4</accession>
<dbReference type="GO" id="GO:0006665">
    <property type="term" value="P:sphingolipid metabolic process"/>
    <property type="evidence" value="ECO:0007669"/>
    <property type="project" value="InterPro"/>
</dbReference>
<dbReference type="GO" id="GO:0016020">
    <property type="term" value="C:membrane"/>
    <property type="evidence" value="ECO:0007669"/>
    <property type="project" value="GOC"/>
</dbReference>
<dbReference type="FunCoup" id="A0A2J7RAC4">
    <property type="interactions" value="798"/>
</dbReference>
<dbReference type="PANTHER" id="PTHR11480:SF3">
    <property type="entry name" value="BCDNA.GH08312"/>
    <property type="match status" value="1"/>
</dbReference>
<dbReference type="GO" id="GO:0005576">
    <property type="term" value="C:extracellular region"/>
    <property type="evidence" value="ECO:0007669"/>
    <property type="project" value="UniProtKB-SubCell"/>
</dbReference>
<dbReference type="InterPro" id="IPR011001">
    <property type="entry name" value="Saposin-like"/>
</dbReference>
<keyword evidence="11" id="KW-1185">Reference proteome</keyword>
<dbReference type="Proteomes" id="UP000235965">
    <property type="component" value="Unassembled WGS sequence"/>
</dbReference>
<keyword evidence="2" id="KW-0964">Secreted</keyword>
<dbReference type="SUPFAM" id="SSF47862">
    <property type="entry name" value="Saposin"/>
    <property type="match status" value="7"/>
</dbReference>
<feature type="chain" id="PRO_5014365128" description="Prosaposin" evidence="7">
    <location>
        <begin position="18"/>
        <end position="895"/>
    </location>
</feature>
<gene>
    <name evidence="10" type="ORF">B7P43_G10757</name>
</gene>
<protein>
    <recommendedName>
        <fullName evidence="12">Prosaposin</fullName>
    </recommendedName>
</protein>
<evidence type="ECO:0000313" key="11">
    <source>
        <dbReference type="Proteomes" id="UP000235965"/>
    </source>
</evidence>
<sequence length="895" mass="99502">MKLLYLTVLGLICVSLGVNSYLLGAKECTWGPSYWCQNITHAKSCGAVKHCIQTVWEHQKLPPDDDDVCKICLEMVKEARDQLESNETQEELKEVFEGSCKLIPVKVVSEACCKVADEFIPELVETLASQMNPQVVCSVAGLCNSAWVDKQLEENRLEEGLIKATPLQEATDVNDCSGCKVVINALEKRMETMSRDELLNNMLRACGRIGSLSDGCSAIIITYFTEIYDFLQRNFKSGDVCHVAGVCSATFHKHRPVLKNIEVVHESDIGVVKPKDDLPCEFCEQLVIHLRDVLVANTTEEEFEEILKGLCKQTRSFKDECLSIVNEYYAEIYEFLVKELNAKETCQVFGLCTSPEAKGKQGPIWPLLPAQTAERLEASHLSVAQTGDKVKATLLTPAQPVGSIITATRMTSVDDKATGFHRVPIGDNGGVVRVADVQNAQLPVDRMLPQTVMYVSNKEECVFCQYFLHYVQQAITDPKTEAQIEKVVAEACDHLPDAIQGQCHEFVETYGNAFMALLAQEIDPSVICPQLGLCPSAEGFVALDATHVVNDKPTCPLCLLATQSIIEKLRNNKTEEEIRKELDVLCDDLPRSIAGECRDFVEKYEEQLVDMLIADFTPKEICTYLKLCDPVEKIKVTAPAPDILTNEIPQFPLKHKNNMRKKVAKVSVKDSTLCVVCEFALSKIDEELKDDATEEEIKAYVENVCNILPRTVVSQCREFIEQYGDVVIALLAQSLDPKTVCTEIKACSGSKVKHSVLIESVKKSVRECAVCEASMAAFDELLGDPSLQKDVEQLLKKVCPKLPAKDQADCNKLINVYGPSIMNLISQVADPQLVCLEIGVCRWEKQTVHLLGGKKCVWGPGYWCQSVAHAKACDALEHCQERVWKAKKPVKHVDN</sequence>
<dbReference type="Pfam" id="PF02199">
    <property type="entry name" value="SapA"/>
    <property type="match status" value="2"/>
</dbReference>